<protein>
    <submittedName>
        <fullName evidence="2">Uncharacterized protein</fullName>
    </submittedName>
</protein>
<organism evidence="2 3">
    <name type="scientific">Roseivirga misakiensis</name>
    <dbReference type="NCBI Taxonomy" id="1563681"/>
    <lineage>
        <taxon>Bacteria</taxon>
        <taxon>Pseudomonadati</taxon>
        <taxon>Bacteroidota</taxon>
        <taxon>Cytophagia</taxon>
        <taxon>Cytophagales</taxon>
        <taxon>Roseivirgaceae</taxon>
        <taxon>Roseivirga</taxon>
    </lineage>
</organism>
<name>A0A1E5T4K3_9BACT</name>
<dbReference type="RefSeq" id="WP_069833619.1">
    <property type="nucleotide sequence ID" value="NZ_MDGQ01000003.1"/>
</dbReference>
<keyword evidence="3" id="KW-1185">Reference proteome</keyword>
<comment type="caution">
    <text evidence="2">The sequence shown here is derived from an EMBL/GenBank/DDBJ whole genome shotgun (WGS) entry which is preliminary data.</text>
</comment>
<evidence type="ECO:0000256" key="1">
    <source>
        <dbReference type="SAM" id="Phobius"/>
    </source>
</evidence>
<sequence length="196" mass="22692">MIENHQTNEIRSFMIEQHFSDQALLDDLVDHISSEVEVLMETQCLTFNQALEIAKGKILPEDPLQIENDLKILTTQTPYIMIKKTAYIGGYLSAFLFSLAILFTILSFQNESLVDSRRESMTEQYLTVNLGKDLSKEETNGFYENYYSQTSQLKLKAISQSSTSQMLLIISILLFGLTYLPYRFYQGYKRSELRYS</sequence>
<gene>
    <name evidence="2" type="ORF">BFP71_01125</name>
</gene>
<feature type="transmembrane region" description="Helical" evidence="1">
    <location>
        <begin position="86"/>
        <end position="108"/>
    </location>
</feature>
<keyword evidence="1" id="KW-0812">Transmembrane</keyword>
<evidence type="ECO:0000313" key="3">
    <source>
        <dbReference type="Proteomes" id="UP000095552"/>
    </source>
</evidence>
<evidence type="ECO:0000313" key="2">
    <source>
        <dbReference type="EMBL" id="OEK06308.1"/>
    </source>
</evidence>
<dbReference type="Proteomes" id="UP000095552">
    <property type="component" value="Unassembled WGS sequence"/>
</dbReference>
<keyword evidence="1" id="KW-0472">Membrane</keyword>
<dbReference type="AlphaFoldDB" id="A0A1E5T4K3"/>
<dbReference type="OrthoDB" id="1134798at2"/>
<dbReference type="EMBL" id="MDGQ01000003">
    <property type="protein sequence ID" value="OEK06308.1"/>
    <property type="molecule type" value="Genomic_DNA"/>
</dbReference>
<keyword evidence="1" id="KW-1133">Transmembrane helix</keyword>
<accession>A0A1E5T4K3</accession>
<proteinExistence type="predicted"/>
<dbReference type="STRING" id="1563681.BFP71_01125"/>
<feature type="transmembrane region" description="Helical" evidence="1">
    <location>
        <begin position="166"/>
        <end position="185"/>
    </location>
</feature>
<reference evidence="2 3" key="1">
    <citation type="submission" date="2016-08" db="EMBL/GenBank/DDBJ databases">
        <title>Draft genome of Fabibacter sp. strain SK-8.</title>
        <authorList>
            <person name="Wong S.-K."/>
            <person name="Hamasaki K."/>
            <person name="Yoshizawa S."/>
        </authorList>
    </citation>
    <scope>NUCLEOTIDE SEQUENCE [LARGE SCALE GENOMIC DNA]</scope>
    <source>
        <strain evidence="2 3">SK-8</strain>
    </source>
</reference>